<dbReference type="Proteomes" id="UP001597068">
    <property type="component" value="Unassembled WGS sequence"/>
</dbReference>
<keyword evidence="1" id="KW-0812">Transmembrane</keyword>
<sequence length="143" mass="13599">MTTAALVLGALDAVLAVAVVTVGALGITRRLPRNRVVGIRTPLTLRSDDAFRAAHAVAGPGFLGAGLVAALGAVFGLAGGSVIGVVFSAIALVAALLVVGAAASFGLRAAARVPEVDEGSSCGTGGCGSCVLAGACGTADSAV</sequence>
<keyword evidence="1" id="KW-1133">Transmembrane helix</keyword>
<proteinExistence type="predicted"/>
<feature type="transmembrane region" description="Helical" evidence="1">
    <location>
        <begin position="81"/>
        <end position="103"/>
    </location>
</feature>
<protein>
    <submittedName>
        <fullName evidence="2">SdpI family protein</fullName>
    </submittedName>
</protein>
<reference evidence="3" key="1">
    <citation type="journal article" date="2019" name="Int. J. Syst. Evol. Microbiol.">
        <title>The Global Catalogue of Microorganisms (GCM) 10K type strain sequencing project: providing services to taxonomists for standard genome sequencing and annotation.</title>
        <authorList>
            <consortium name="The Broad Institute Genomics Platform"/>
            <consortium name="The Broad Institute Genome Sequencing Center for Infectious Disease"/>
            <person name="Wu L."/>
            <person name="Ma J."/>
        </authorList>
    </citation>
    <scope>NUCLEOTIDE SEQUENCE [LARGE SCALE GENOMIC DNA]</scope>
    <source>
        <strain evidence="3">CCUG 50873</strain>
    </source>
</reference>
<feature type="transmembrane region" description="Helical" evidence="1">
    <location>
        <begin position="6"/>
        <end position="28"/>
    </location>
</feature>
<accession>A0ABW3G4T7</accession>
<name>A0ABW3G4T7_9NOCA</name>
<keyword evidence="3" id="KW-1185">Reference proteome</keyword>
<evidence type="ECO:0000256" key="1">
    <source>
        <dbReference type="SAM" id="Phobius"/>
    </source>
</evidence>
<evidence type="ECO:0000313" key="2">
    <source>
        <dbReference type="EMBL" id="MFD0925435.1"/>
    </source>
</evidence>
<dbReference type="InterPro" id="IPR025962">
    <property type="entry name" value="SdpI/YhfL"/>
</dbReference>
<organism evidence="2 3">
    <name type="scientific">Williamsia deligens</name>
    <dbReference type="NCBI Taxonomy" id="321325"/>
    <lineage>
        <taxon>Bacteria</taxon>
        <taxon>Bacillati</taxon>
        <taxon>Actinomycetota</taxon>
        <taxon>Actinomycetes</taxon>
        <taxon>Mycobacteriales</taxon>
        <taxon>Nocardiaceae</taxon>
        <taxon>Williamsia</taxon>
    </lineage>
</organism>
<dbReference type="InterPro" id="IPR006058">
    <property type="entry name" value="2Fe2S_fd_BS"/>
</dbReference>
<comment type="caution">
    <text evidence="2">The sequence shown here is derived from an EMBL/GenBank/DDBJ whole genome shotgun (WGS) entry which is preliminary data.</text>
</comment>
<dbReference type="RefSeq" id="WP_253646616.1">
    <property type="nucleotide sequence ID" value="NZ_BAAAMO010000002.1"/>
</dbReference>
<keyword evidence="1" id="KW-0472">Membrane</keyword>
<dbReference type="PROSITE" id="PS00197">
    <property type="entry name" value="2FE2S_FER_1"/>
    <property type="match status" value="1"/>
</dbReference>
<dbReference type="EMBL" id="JBHTIL010000001">
    <property type="protein sequence ID" value="MFD0925435.1"/>
    <property type="molecule type" value="Genomic_DNA"/>
</dbReference>
<evidence type="ECO:0000313" key="3">
    <source>
        <dbReference type="Proteomes" id="UP001597068"/>
    </source>
</evidence>
<feature type="transmembrane region" description="Helical" evidence="1">
    <location>
        <begin position="49"/>
        <end position="75"/>
    </location>
</feature>
<dbReference type="Pfam" id="PF13630">
    <property type="entry name" value="SdpI"/>
    <property type="match status" value="1"/>
</dbReference>
<gene>
    <name evidence="2" type="ORF">ACFQ04_06760</name>
</gene>